<protein>
    <submittedName>
        <fullName evidence="2">Uncharacterized protein</fullName>
    </submittedName>
</protein>
<dbReference type="PROSITE" id="PS51257">
    <property type="entry name" value="PROKAR_LIPOPROTEIN"/>
    <property type="match status" value="1"/>
</dbReference>
<evidence type="ECO:0000313" key="3">
    <source>
        <dbReference type="Proteomes" id="UP001500842"/>
    </source>
</evidence>
<proteinExistence type="predicted"/>
<dbReference type="EMBL" id="BAAAOR010000036">
    <property type="protein sequence ID" value="GAA1538845.1"/>
    <property type="molecule type" value="Genomic_DNA"/>
</dbReference>
<organism evidence="2 3">
    <name type="scientific">Nocardioides humi</name>
    <dbReference type="NCBI Taxonomy" id="449461"/>
    <lineage>
        <taxon>Bacteria</taxon>
        <taxon>Bacillati</taxon>
        <taxon>Actinomycetota</taxon>
        <taxon>Actinomycetes</taxon>
        <taxon>Propionibacteriales</taxon>
        <taxon>Nocardioidaceae</taxon>
        <taxon>Nocardioides</taxon>
    </lineage>
</organism>
<accession>A0ABN2BDM3</accession>
<evidence type="ECO:0000256" key="1">
    <source>
        <dbReference type="SAM" id="SignalP"/>
    </source>
</evidence>
<feature type="chain" id="PRO_5045507927" evidence="1">
    <location>
        <begin position="22"/>
        <end position="329"/>
    </location>
</feature>
<dbReference type="RefSeq" id="WP_141006352.1">
    <property type="nucleotide sequence ID" value="NZ_BAAAOR010000036.1"/>
</dbReference>
<dbReference type="Proteomes" id="UP001500842">
    <property type="component" value="Unassembled WGS sequence"/>
</dbReference>
<gene>
    <name evidence="2" type="ORF">GCM10009788_46920</name>
</gene>
<name>A0ABN2BDM3_9ACTN</name>
<keyword evidence="3" id="KW-1185">Reference proteome</keyword>
<evidence type="ECO:0000313" key="2">
    <source>
        <dbReference type="EMBL" id="GAA1538845.1"/>
    </source>
</evidence>
<comment type="caution">
    <text evidence="2">The sequence shown here is derived from an EMBL/GenBank/DDBJ whole genome shotgun (WGS) entry which is preliminary data.</text>
</comment>
<reference evidence="2 3" key="1">
    <citation type="journal article" date="2019" name="Int. J. Syst. Evol. Microbiol.">
        <title>The Global Catalogue of Microorganisms (GCM) 10K type strain sequencing project: providing services to taxonomists for standard genome sequencing and annotation.</title>
        <authorList>
            <consortium name="The Broad Institute Genomics Platform"/>
            <consortium name="The Broad Institute Genome Sequencing Center for Infectious Disease"/>
            <person name="Wu L."/>
            <person name="Ma J."/>
        </authorList>
    </citation>
    <scope>NUCLEOTIDE SEQUENCE [LARGE SCALE GENOMIC DNA]</scope>
    <source>
        <strain evidence="2 3">JCM 14942</strain>
    </source>
</reference>
<keyword evidence="1" id="KW-0732">Signal</keyword>
<sequence length="329" mass="34174">MRGSRAAVAVAVAAMVASLTAACSDPEHDGVVADARPAQVAGMDLWAQLPTGRVTVTVGDPVRTIPGDEVAGGKAIDAAGDREFRPVRVAYVDLEGAPASAPQDPSVDPAELTTLTLHVGDGAYRLPFSGTGEASYLEVAKTSGADFALDVEFDGVVQSVDAAGNRETGAAAGLYDAGTGLDLASCGEQEEDTPAGVDPASVRTCRYDLWEYPYVEGLGWASARDPEATWVVATAQTWLRADQIQVDGRPCRAAAMGGTLRVRVDGQPQTAELPVDANRRAGGHGLGARGAFLLPAADQHELEVTSTWGCRLGDRSEDVEMVDRVSAPS</sequence>
<feature type="signal peptide" evidence="1">
    <location>
        <begin position="1"/>
        <end position="21"/>
    </location>
</feature>